<feature type="transmembrane region" description="Helical" evidence="5">
    <location>
        <begin position="50"/>
        <end position="73"/>
    </location>
</feature>
<dbReference type="GO" id="GO:0005765">
    <property type="term" value="C:lysosomal membrane"/>
    <property type="evidence" value="ECO:0007669"/>
    <property type="project" value="TreeGrafter"/>
</dbReference>
<organism evidence="7 9">
    <name type="scientific">Dracunculus medinensis</name>
    <name type="common">Guinea worm</name>
    <dbReference type="NCBI Taxonomy" id="318479"/>
    <lineage>
        <taxon>Eukaryota</taxon>
        <taxon>Metazoa</taxon>
        <taxon>Ecdysozoa</taxon>
        <taxon>Nematoda</taxon>
        <taxon>Chromadorea</taxon>
        <taxon>Rhabditida</taxon>
        <taxon>Spirurina</taxon>
        <taxon>Dracunculoidea</taxon>
        <taxon>Dracunculidae</taxon>
        <taxon>Dracunculus</taxon>
    </lineage>
</organism>
<evidence type="ECO:0000256" key="4">
    <source>
        <dbReference type="ARBA" id="ARBA00023136"/>
    </source>
</evidence>
<reference evidence="9" key="1">
    <citation type="submission" date="2016-04" db="UniProtKB">
        <authorList>
            <consortium name="WormBaseParasite"/>
        </authorList>
    </citation>
    <scope>IDENTIFICATION</scope>
</reference>
<dbReference type="Proteomes" id="UP000038040">
    <property type="component" value="Unplaced"/>
</dbReference>
<keyword evidence="2 5" id="KW-0812">Transmembrane</keyword>
<feature type="transmembrane region" description="Helical" evidence="5">
    <location>
        <begin position="85"/>
        <end position="112"/>
    </location>
</feature>
<evidence type="ECO:0000256" key="2">
    <source>
        <dbReference type="ARBA" id="ARBA00022692"/>
    </source>
</evidence>
<evidence type="ECO:0000313" key="7">
    <source>
        <dbReference type="Proteomes" id="UP000038040"/>
    </source>
</evidence>
<dbReference type="PANTHER" id="PTHR12479:SF19">
    <property type="entry name" value="MARVEL DOMAIN-CONTAINING PROTEIN"/>
    <property type="match status" value="1"/>
</dbReference>
<feature type="transmembrane region" description="Helical" evidence="5">
    <location>
        <begin position="132"/>
        <end position="156"/>
    </location>
</feature>
<evidence type="ECO:0000256" key="3">
    <source>
        <dbReference type="ARBA" id="ARBA00022989"/>
    </source>
</evidence>
<evidence type="ECO:0000256" key="5">
    <source>
        <dbReference type="SAM" id="Phobius"/>
    </source>
</evidence>
<dbReference type="GO" id="GO:0012505">
    <property type="term" value="C:endomembrane system"/>
    <property type="evidence" value="ECO:0007669"/>
    <property type="project" value="UniProtKB-SubCell"/>
</dbReference>
<gene>
    <name evidence="6" type="ORF">DME_LOCUS6648</name>
</gene>
<sequence length="208" mass="23721">MLGDRRNNKIACCSPTTAGVIVAVIEFILCILSVYGLIRNFDLFGQSYFLWFLIGIISILIILSVIILLCYAIKTDNARLLIPHLFVQIFLILFLIIVALVVFLLIVFGAHRGIRRLLGHDSYHMSDEDTEYLGLLIILIYLIVAAIEVVFLYLIYKLYLYLKDYTRVQMNDPFMNNPVYTANWQVPTKRAPNGYGSPDSGDIYPYGP</sequence>
<name>A0A158Q3F2_DRAME</name>
<dbReference type="AlphaFoldDB" id="A0A158Q3F2"/>
<keyword evidence="3 5" id="KW-1133">Transmembrane helix</keyword>
<dbReference type="InterPro" id="IPR051115">
    <property type="entry name" value="LAPTM_transporter"/>
</dbReference>
<keyword evidence="8" id="KW-1185">Reference proteome</keyword>
<keyword evidence="4 5" id="KW-0472">Membrane</keyword>
<dbReference type="Proteomes" id="UP000274756">
    <property type="component" value="Unassembled WGS sequence"/>
</dbReference>
<evidence type="ECO:0000313" key="6">
    <source>
        <dbReference type="EMBL" id="VDN56675.1"/>
    </source>
</evidence>
<dbReference type="WBParaSite" id="DME_0000228801-mRNA-1">
    <property type="protein sequence ID" value="DME_0000228801-mRNA-1"/>
    <property type="gene ID" value="DME_0000228801"/>
</dbReference>
<reference evidence="6 8" key="2">
    <citation type="submission" date="2018-11" db="EMBL/GenBank/DDBJ databases">
        <authorList>
            <consortium name="Pathogen Informatics"/>
        </authorList>
    </citation>
    <scope>NUCLEOTIDE SEQUENCE [LARGE SCALE GENOMIC DNA]</scope>
</reference>
<feature type="transmembrane region" description="Helical" evidence="5">
    <location>
        <begin position="12"/>
        <end position="38"/>
    </location>
</feature>
<evidence type="ECO:0000313" key="9">
    <source>
        <dbReference type="WBParaSite" id="DME_0000228801-mRNA-1"/>
    </source>
</evidence>
<evidence type="ECO:0000256" key="1">
    <source>
        <dbReference type="ARBA" id="ARBA00004127"/>
    </source>
</evidence>
<proteinExistence type="predicted"/>
<dbReference type="OrthoDB" id="5849902at2759"/>
<dbReference type="PANTHER" id="PTHR12479">
    <property type="entry name" value="LYSOSOMAL-ASSOCIATED TRANSMEMBRANE PROTEIN"/>
    <property type="match status" value="1"/>
</dbReference>
<comment type="subcellular location">
    <subcellularLocation>
        <location evidence="1">Endomembrane system</location>
        <topology evidence="1">Multi-pass membrane protein</topology>
    </subcellularLocation>
</comment>
<dbReference type="EMBL" id="UYYG01001156">
    <property type="protein sequence ID" value="VDN56675.1"/>
    <property type="molecule type" value="Genomic_DNA"/>
</dbReference>
<protein>
    <submittedName>
        <fullName evidence="9">MARVEL domain-containing protein</fullName>
    </submittedName>
</protein>
<evidence type="ECO:0000313" key="8">
    <source>
        <dbReference type="Proteomes" id="UP000274756"/>
    </source>
</evidence>
<accession>A0A158Q3F2</accession>